<keyword evidence="5 6" id="KW-0472">Membrane</keyword>
<feature type="transmembrane region" description="Helical" evidence="6">
    <location>
        <begin position="252"/>
        <end position="272"/>
    </location>
</feature>
<keyword evidence="4 6" id="KW-1133">Transmembrane helix</keyword>
<comment type="subcellular location">
    <subcellularLocation>
        <location evidence="1">Membrane</location>
        <topology evidence="1">Multi-pass membrane protein</topology>
    </subcellularLocation>
</comment>
<dbReference type="STRING" id="1121455.SAMN02745728_00790"/>
<reference evidence="8 9" key="1">
    <citation type="submission" date="2016-12" db="EMBL/GenBank/DDBJ databases">
        <authorList>
            <person name="Song W.-J."/>
            <person name="Kurnit D.M."/>
        </authorList>
    </citation>
    <scope>NUCLEOTIDE SEQUENCE [LARGE SCALE GENOMIC DNA]</scope>
    <source>
        <strain evidence="8 9">DSM 11393</strain>
    </source>
</reference>
<feature type="transmembrane region" description="Helical" evidence="6">
    <location>
        <begin position="222"/>
        <end position="240"/>
    </location>
</feature>
<feature type="domain" description="Cytochrome c assembly protein" evidence="7">
    <location>
        <begin position="76"/>
        <end position="269"/>
    </location>
</feature>
<keyword evidence="9" id="KW-1185">Reference proteome</keyword>
<evidence type="ECO:0000256" key="4">
    <source>
        <dbReference type="ARBA" id="ARBA00022989"/>
    </source>
</evidence>
<dbReference type="Pfam" id="PF01578">
    <property type="entry name" value="Cytochrom_C_asm"/>
    <property type="match status" value="1"/>
</dbReference>
<feature type="transmembrane region" description="Helical" evidence="6">
    <location>
        <begin position="72"/>
        <end position="90"/>
    </location>
</feature>
<feature type="transmembrane region" description="Helical" evidence="6">
    <location>
        <begin position="190"/>
        <end position="210"/>
    </location>
</feature>
<proteinExistence type="predicted"/>
<dbReference type="GO" id="GO:0020037">
    <property type="term" value="F:heme binding"/>
    <property type="evidence" value="ECO:0007669"/>
    <property type="project" value="InterPro"/>
</dbReference>
<dbReference type="PANTHER" id="PTHR30071">
    <property type="entry name" value="HEME EXPORTER PROTEIN C"/>
    <property type="match status" value="1"/>
</dbReference>
<feature type="transmembrane region" description="Helical" evidence="6">
    <location>
        <begin position="6"/>
        <end position="25"/>
    </location>
</feature>
<dbReference type="EMBL" id="FRDI01000003">
    <property type="protein sequence ID" value="SHN56429.1"/>
    <property type="molecule type" value="Genomic_DNA"/>
</dbReference>
<name>A0A1M7SD70_9BACT</name>
<dbReference type="InterPro" id="IPR045062">
    <property type="entry name" value="Cyt_c_biogenesis_CcsA/CcmC"/>
</dbReference>
<dbReference type="Proteomes" id="UP000186469">
    <property type="component" value="Unassembled WGS sequence"/>
</dbReference>
<dbReference type="AlphaFoldDB" id="A0A1M7SD70"/>
<evidence type="ECO:0000313" key="8">
    <source>
        <dbReference type="EMBL" id="SHN56429.1"/>
    </source>
</evidence>
<dbReference type="PANTHER" id="PTHR30071:SF1">
    <property type="entry name" value="CYTOCHROME B_B6 PROTEIN-RELATED"/>
    <property type="match status" value="1"/>
</dbReference>
<dbReference type="GO" id="GO:0017004">
    <property type="term" value="P:cytochrome complex assembly"/>
    <property type="evidence" value="ECO:0007669"/>
    <property type="project" value="UniProtKB-KW"/>
</dbReference>
<keyword evidence="3" id="KW-0201">Cytochrome c-type biogenesis</keyword>
<evidence type="ECO:0000313" key="9">
    <source>
        <dbReference type="Proteomes" id="UP000186469"/>
    </source>
</evidence>
<dbReference type="OrthoDB" id="9814290at2"/>
<feature type="transmembrane region" description="Helical" evidence="6">
    <location>
        <begin position="32"/>
        <end position="52"/>
    </location>
</feature>
<organism evidence="8 9">
    <name type="scientific">Desulfovibrio litoralis DSM 11393</name>
    <dbReference type="NCBI Taxonomy" id="1121455"/>
    <lineage>
        <taxon>Bacteria</taxon>
        <taxon>Pseudomonadati</taxon>
        <taxon>Thermodesulfobacteriota</taxon>
        <taxon>Desulfovibrionia</taxon>
        <taxon>Desulfovibrionales</taxon>
        <taxon>Desulfovibrionaceae</taxon>
        <taxon>Desulfovibrio</taxon>
    </lineage>
</organism>
<evidence type="ECO:0000256" key="3">
    <source>
        <dbReference type="ARBA" id="ARBA00022748"/>
    </source>
</evidence>
<keyword evidence="2 6" id="KW-0812">Transmembrane</keyword>
<protein>
    <submittedName>
        <fullName evidence="8">ABC-type uncharacterized transport system, permease component</fullName>
    </submittedName>
</protein>
<evidence type="ECO:0000256" key="6">
    <source>
        <dbReference type="SAM" id="Phobius"/>
    </source>
</evidence>
<evidence type="ECO:0000259" key="7">
    <source>
        <dbReference type="Pfam" id="PF01578"/>
    </source>
</evidence>
<feature type="transmembrane region" description="Helical" evidence="6">
    <location>
        <begin position="97"/>
        <end position="115"/>
    </location>
</feature>
<dbReference type="GO" id="GO:0005886">
    <property type="term" value="C:plasma membrane"/>
    <property type="evidence" value="ECO:0007669"/>
    <property type="project" value="TreeGrafter"/>
</dbReference>
<dbReference type="InterPro" id="IPR002541">
    <property type="entry name" value="Cyt_c_assembly"/>
</dbReference>
<accession>A0A1M7SD70</accession>
<evidence type="ECO:0000256" key="1">
    <source>
        <dbReference type="ARBA" id="ARBA00004141"/>
    </source>
</evidence>
<sequence>MIALSIIALYTLSFFLVLIAIQFKYDKLKNLSYYLTILGFIIHGYLLIASLFDSTEANAEIFIMDFSNNLTKGYYLRLLSFGLVLIYIIFRKKLGFKLLSVTILPLSLLLLGLSFKVANVKSNLPPDLSQLFLNFHIGAFFISFALLVLGFAASVFFLYSENKIKHKKNRLKEFDPDLPALATCDNVNQLVTVLGFPLYTLGLASGFIWAGSTWGKTISWDAKELISIFNWLCFAYLFYLRLALNMRGKKTALLLILVFCIAILSLLSNFFIDSHHNFFTSNSTKP</sequence>
<feature type="transmembrane region" description="Helical" evidence="6">
    <location>
        <begin position="135"/>
        <end position="159"/>
    </location>
</feature>
<gene>
    <name evidence="8" type="ORF">SAMN02745728_00790</name>
</gene>
<evidence type="ECO:0000256" key="2">
    <source>
        <dbReference type="ARBA" id="ARBA00022692"/>
    </source>
</evidence>
<dbReference type="RefSeq" id="WP_072696477.1">
    <property type="nucleotide sequence ID" value="NZ_FRDI01000003.1"/>
</dbReference>
<evidence type="ECO:0000256" key="5">
    <source>
        <dbReference type="ARBA" id="ARBA00023136"/>
    </source>
</evidence>